<protein>
    <submittedName>
        <fullName evidence="1">Uncharacterized protein</fullName>
    </submittedName>
</protein>
<evidence type="ECO:0000313" key="2">
    <source>
        <dbReference type="Proteomes" id="UP000284379"/>
    </source>
</evidence>
<gene>
    <name evidence="1" type="ORF">DW888_05985</name>
</gene>
<dbReference type="AlphaFoldDB" id="A0A413VTZ9"/>
<name>A0A413VTZ9_9BACE</name>
<comment type="caution">
    <text evidence="1">The sequence shown here is derived from an EMBL/GenBank/DDBJ whole genome shotgun (WGS) entry which is preliminary data.</text>
</comment>
<organism evidence="1 2">
    <name type="scientific">Bacteroides nordii</name>
    <dbReference type="NCBI Taxonomy" id="291645"/>
    <lineage>
        <taxon>Bacteria</taxon>
        <taxon>Pseudomonadati</taxon>
        <taxon>Bacteroidota</taxon>
        <taxon>Bacteroidia</taxon>
        <taxon>Bacteroidales</taxon>
        <taxon>Bacteroidaceae</taxon>
        <taxon>Bacteroides</taxon>
    </lineage>
</organism>
<dbReference type="Proteomes" id="UP000284379">
    <property type="component" value="Unassembled WGS sequence"/>
</dbReference>
<sequence length="141" mass="17349">MEKTGLIPYKSYENFILGDDITNYLHLPHHVEFYDHSKIDHDSYFFDNVNFYIWVKNGKIETIKCDKECYWKGKNLINMFYEEFLILIDYQQPSDEDIIYIPINRDRGQNQKVYTFDYLGLMIWVWRKKIRTVLIYNYEDE</sequence>
<evidence type="ECO:0000313" key="1">
    <source>
        <dbReference type="EMBL" id="RHB37095.1"/>
    </source>
</evidence>
<accession>A0A413VTZ9</accession>
<dbReference type="RefSeq" id="WP_007483579.1">
    <property type="nucleotide sequence ID" value="NZ_CABJFV010000003.1"/>
</dbReference>
<dbReference type="EMBL" id="QSGO01000003">
    <property type="protein sequence ID" value="RHB37095.1"/>
    <property type="molecule type" value="Genomic_DNA"/>
</dbReference>
<reference evidence="1 2" key="1">
    <citation type="submission" date="2018-08" db="EMBL/GenBank/DDBJ databases">
        <title>A genome reference for cultivated species of the human gut microbiota.</title>
        <authorList>
            <person name="Zou Y."/>
            <person name="Xue W."/>
            <person name="Luo G."/>
        </authorList>
    </citation>
    <scope>NUCLEOTIDE SEQUENCE [LARGE SCALE GENOMIC DNA]</scope>
    <source>
        <strain evidence="1 2">AM40-30BH</strain>
    </source>
</reference>
<proteinExistence type="predicted"/>